<evidence type="ECO:0000313" key="2">
    <source>
        <dbReference type="Proteomes" id="UP000054937"/>
    </source>
</evidence>
<proteinExistence type="predicted"/>
<keyword evidence="2" id="KW-1185">Reference proteome</keyword>
<reference evidence="1 2" key="1">
    <citation type="journal article" date="2015" name="Sci. Rep.">
        <title>Genome of the facultative scuticociliatosis pathogen Pseudocohnilembus persalinus provides insight into its virulence through horizontal gene transfer.</title>
        <authorList>
            <person name="Xiong J."/>
            <person name="Wang G."/>
            <person name="Cheng J."/>
            <person name="Tian M."/>
            <person name="Pan X."/>
            <person name="Warren A."/>
            <person name="Jiang C."/>
            <person name="Yuan D."/>
            <person name="Miao W."/>
        </authorList>
    </citation>
    <scope>NUCLEOTIDE SEQUENCE [LARGE SCALE GENOMIC DNA]</scope>
    <source>
        <strain evidence="1">36N120E</strain>
    </source>
</reference>
<dbReference type="Proteomes" id="UP000054937">
    <property type="component" value="Unassembled WGS sequence"/>
</dbReference>
<organism evidence="1 2">
    <name type="scientific">Pseudocohnilembus persalinus</name>
    <name type="common">Ciliate</name>
    <dbReference type="NCBI Taxonomy" id="266149"/>
    <lineage>
        <taxon>Eukaryota</taxon>
        <taxon>Sar</taxon>
        <taxon>Alveolata</taxon>
        <taxon>Ciliophora</taxon>
        <taxon>Intramacronucleata</taxon>
        <taxon>Oligohymenophorea</taxon>
        <taxon>Scuticociliatia</taxon>
        <taxon>Philasterida</taxon>
        <taxon>Pseudocohnilembidae</taxon>
        <taxon>Pseudocohnilembus</taxon>
    </lineage>
</organism>
<dbReference type="InParanoid" id="A0A0V0QRV4"/>
<dbReference type="EMBL" id="LDAU01000110">
    <property type="protein sequence ID" value="KRX04948.1"/>
    <property type="molecule type" value="Genomic_DNA"/>
</dbReference>
<name>A0A0V0QRV4_PSEPJ</name>
<comment type="caution">
    <text evidence="1">The sequence shown here is derived from an EMBL/GenBank/DDBJ whole genome shotgun (WGS) entry which is preliminary data.</text>
</comment>
<accession>A0A0V0QRV4</accession>
<evidence type="ECO:0000313" key="1">
    <source>
        <dbReference type="EMBL" id="KRX04948.1"/>
    </source>
</evidence>
<protein>
    <submittedName>
        <fullName evidence="1">Uncharacterized protein</fullName>
    </submittedName>
</protein>
<dbReference type="AlphaFoldDB" id="A0A0V0QRV4"/>
<gene>
    <name evidence="1" type="ORF">PPERSA_06582</name>
</gene>
<sequence>MSKPFKKQFCDINPYENQTKSTQILQKIPPLKTKFEKKIISPITLKQEDQNLDQKCIQNYNYFDFCDQDEDKNKNGDNDNDDMFNLSSRKEEKLDIEDKAVNLFESYHNQKFYQEQIKKICEKNQTTILQNYSDQTDANYSVKTCPVNQKKEIPCQEDDEVFHLIYIQNSQQIQPQ</sequence>